<reference evidence="20" key="1">
    <citation type="submission" date="2016-10" db="EMBL/GenBank/DDBJ databases">
        <authorList>
            <person name="Varghese N."/>
            <person name="Submissions S."/>
        </authorList>
    </citation>
    <scope>NUCLEOTIDE SEQUENCE [LARGE SCALE GENOMIC DNA]</scope>
    <source>
        <strain evidence="20">DSM 17038</strain>
    </source>
</reference>
<feature type="domain" description="Response regulatory" evidence="16">
    <location>
        <begin position="1161"/>
        <end position="1282"/>
    </location>
</feature>
<dbReference type="GO" id="GO:0005886">
    <property type="term" value="C:plasma membrane"/>
    <property type="evidence" value="ECO:0007669"/>
    <property type="project" value="UniProtKB-SubCell"/>
</dbReference>
<evidence type="ECO:0000256" key="2">
    <source>
        <dbReference type="ARBA" id="ARBA00004236"/>
    </source>
</evidence>
<feature type="domain" description="PAC" evidence="18">
    <location>
        <begin position="102"/>
        <end position="154"/>
    </location>
</feature>
<dbReference type="Pfam" id="PF08447">
    <property type="entry name" value="PAS_3"/>
    <property type="match status" value="1"/>
</dbReference>
<dbReference type="InterPro" id="IPR013655">
    <property type="entry name" value="PAS_fold_3"/>
</dbReference>
<dbReference type="SMART" id="SM00448">
    <property type="entry name" value="REC"/>
    <property type="match status" value="2"/>
</dbReference>
<dbReference type="RefSeq" id="WP_092475265.1">
    <property type="nucleotide sequence ID" value="NZ_FOOX01000024.1"/>
</dbReference>
<dbReference type="SMART" id="SM00086">
    <property type="entry name" value="PAC"/>
    <property type="match status" value="3"/>
</dbReference>
<feature type="domain" description="PAS" evidence="17">
    <location>
        <begin position="151"/>
        <end position="221"/>
    </location>
</feature>
<feature type="modified residue" description="4-aspartylphosphate" evidence="14">
    <location>
        <position position="1086"/>
    </location>
</feature>
<evidence type="ECO:0000259" key="16">
    <source>
        <dbReference type="PROSITE" id="PS50110"/>
    </source>
</evidence>
<dbReference type="InterPro" id="IPR005467">
    <property type="entry name" value="His_kinase_dom"/>
</dbReference>
<dbReference type="InterPro" id="IPR003018">
    <property type="entry name" value="GAF"/>
</dbReference>
<evidence type="ECO:0000256" key="5">
    <source>
        <dbReference type="ARBA" id="ARBA00022475"/>
    </source>
</evidence>
<dbReference type="GO" id="GO:0005524">
    <property type="term" value="F:ATP binding"/>
    <property type="evidence" value="ECO:0007669"/>
    <property type="project" value="UniProtKB-KW"/>
</dbReference>
<dbReference type="PANTHER" id="PTHR43047">
    <property type="entry name" value="TWO-COMPONENT HISTIDINE PROTEIN KINASE"/>
    <property type="match status" value="1"/>
</dbReference>
<evidence type="ECO:0000256" key="10">
    <source>
        <dbReference type="ARBA" id="ARBA00022840"/>
    </source>
</evidence>
<feature type="modified residue" description="4-aspartylphosphate" evidence="14">
    <location>
        <position position="1210"/>
    </location>
</feature>
<accession>A0A1I2Z443</accession>
<evidence type="ECO:0000256" key="14">
    <source>
        <dbReference type="PROSITE-ProRule" id="PRU00169"/>
    </source>
</evidence>
<dbReference type="Gene3D" id="3.30.450.40">
    <property type="match status" value="2"/>
</dbReference>
<evidence type="ECO:0000256" key="11">
    <source>
        <dbReference type="ARBA" id="ARBA00023012"/>
    </source>
</evidence>
<dbReference type="Gene3D" id="3.40.50.2300">
    <property type="match status" value="2"/>
</dbReference>
<evidence type="ECO:0000256" key="4">
    <source>
        <dbReference type="ARBA" id="ARBA00018672"/>
    </source>
</evidence>
<dbReference type="SMART" id="SM00091">
    <property type="entry name" value="PAS"/>
    <property type="match status" value="3"/>
</dbReference>
<keyword evidence="11" id="KW-0902">Two-component regulatory system</keyword>
<dbReference type="CDD" id="cd17574">
    <property type="entry name" value="REC_OmpR"/>
    <property type="match status" value="1"/>
</dbReference>
<evidence type="ECO:0000313" key="19">
    <source>
        <dbReference type="EMBL" id="SFH32490.1"/>
    </source>
</evidence>
<dbReference type="InterPro" id="IPR003661">
    <property type="entry name" value="HisK_dim/P_dom"/>
</dbReference>
<dbReference type="EMBL" id="FOOX01000024">
    <property type="protein sequence ID" value="SFH32490.1"/>
    <property type="molecule type" value="Genomic_DNA"/>
</dbReference>
<dbReference type="EC" id="2.7.13.3" evidence="3"/>
<dbReference type="NCBIfam" id="TIGR00229">
    <property type="entry name" value="sensory_box"/>
    <property type="match status" value="2"/>
</dbReference>
<dbReference type="GO" id="GO:0000155">
    <property type="term" value="F:phosphorelay sensor kinase activity"/>
    <property type="evidence" value="ECO:0007669"/>
    <property type="project" value="InterPro"/>
</dbReference>
<feature type="domain" description="Response regulatory" evidence="16">
    <location>
        <begin position="1037"/>
        <end position="1150"/>
    </location>
</feature>
<sequence>MLGFNDSGFSGAIELQDLEYLDVDDLNSPLFEKIINLLPVPFWVLDLNYQVIKYNRAAQVFYNGKLSGETYCHQLARNIHAPCKGEGQVCPVDEVKHTGKSVTMEQQCLSGEGTFLPMEINTLPVFDREGRVAMVAQILFDISERKKYLDMLKRYEVISENARDIIIVVNLEGHILEANRAAIKKYGYTREELLNLTIFDIRTPETGYNIVSQMKLAEQNGIMFETMHRCKDGTDFPVEVNAQGVDLGDERVILSVIRDITDRKITEEKQEVELAILADLANFKNLKKSMANVLDILTAMFNCEAAAIRLSDGEDYTYFAHTGFSASFVQKEFSLCSYEANGVIKKDINDKPMLECLCGKVLRNQLSGNIDDKYLTNYGSFLTGQASGLKDDTNGPLKLKGSWRLTCPEAGYETIALIPIKHEGENIGILQLNSTRRNAIVNEDMHFLELISRHMASAVKHFKDAAALRESEERYRRLAENAPDVIYRISYVPEPHFEYISLAVEKLTGYAPDQFYAESKLTCQAIHPEDKGLLHKLIDGKTGGGEPVELRWKHKYGHIIWLEHRNLLIKDKDGHIVAVEGIARDITERKVIESARQERMLYDRVMTTAMSVFTRYHHRSDVLEELLALVLERLDYKAGVYYAYNEWSNALEKFVAKPVAAFGFPGLLENEKLKGAILNKEIVLIDSSRQSKNPDWEFGGGSVMIIPVYYQDSMHGVIILTADKKIPGNEVKFLEQMSVHLGITLHGIKQFEDLKILSSQLAIRQKEIENKNRELEYANRAKSEFLTNMSHELRTPLNSVIGFSELLERQLFGELNERQIEYVMDIKESGEHLLSLINDILDLSKIEAGAMELDLNDIYLPDLLHGSIRMFREKGMKKGIKLDLAVDEEIGLITADSRKIKQVIFNLLSNAVKFTPDGGSVSLSAIDEQDHVLVCVSDTGIGVSEEDKANIFREFAQVDGSLSRRHEGTGLGLALTKKLVEMHGGEIRVESKLGVGSKFLFNLPVKPGQKTNKPIRKEHQETAELPATSSASGKTPLVLVVEDDERDAMLIEMYLKNEGYRVVKAADGREGYEMARKLHPQIITMDILMPIMDGWGLLEKLKADRELKNIPVIIISVVSDYEKGMEFGASEVLVKPFDPAILVEIMRRKLGNPGLDKTPHTILIIDDDPKAIEIITQNLSGYGYRTLKAHGGMEGINMARGEKVDLILLDLMMPEVDGFEVLRVLKQDPQLRDVPVIVLTAKILNAGDYEKLHGLVVTVKEKGTFSHTWLLSEVSRTLNGQNRKSDGEKA</sequence>
<dbReference type="Gene3D" id="3.30.450.20">
    <property type="entry name" value="PAS domain"/>
    <property type="match status" value="3"/>
</dbReference>
<dbReference type="InterPro" id="IPR013656">
    <property type="entry name" value="PAS_4"/>
</dbReference>
<dbReference type="SUPFAM" id="SSF47384">
    <property type="entry name" value="Homodimeric domain of signal transducing histidine kinase"/>
    <property type="match status" value="1"/>
</dbReference>
<dbReference type="SMART" id="SM00387">
    <property type="entry name" value="HATPase_c"/>
    <property type="match status" value="1"/>
</dbReference>
<dbReference type="CDD" id="cd00130">
    <property type="entry name" value="PAS"/>
    <property type="match status" value="2"/>
</dbReference>
<dbReference type="SUPFAM" id="SSF55874">
    <property type="entry name" value="ATPase domain of HSP90 chaperone/DNA topoisomerase II/histidine kinase"/>
    <property type="match status" value="1"/>
</dbReference>
<evidence type="ECO:0000256" key="7">
    <source>
        <dbReference type="ARBA" id="ARBA00022679"/>
    </source>
</evidence>
<dbReference type="Pfam" id="PF00072">
    <property type="entry name" value="Response_reg"/>
    <property type="match status" value="2"/>
</dbReference>
<dbReference type="OrthoDB" id="9809348at2"/>
<keyword evidence="6 14" id="KW-0597">Phosphoprotein</keyword>
<dbReference type="PRINTS" id="PR00344">
    <property type="entry name" value="BCTRLSENSOR"/>
</dbReference>
<dbReference type="SUPFAM" id="SSF55785">
    <property type="entry name" value="PYP-like sensor domain (PAS domain)"/>
    <property type="match status" value="3"/>
</dbReference>
<dbReference type="InterPro" id="IPR036890">
    <property type="entry name" value="HATPase_C_sf"/>
</dbReference>
<evidence type="ECO:0000259" key="17">
    <source>
        <dbReference type="PROSITE" id="PS50112"/>
    </source>
</evidence>
<evidence type="ECO:0000259" key="18">
    <source>
        <dbReference type="PROSITE" id="PS50113"/>
    </source>
</evidence>
<dbReference type="Proteomes" id="UP000199337">
    <property type="component" value="Unassembled WGS sequence"/>
</dbReference>
<dbReference type="PROSITE" id="PS50109">
    <property type="entry name" value="HIS_KIN"/>
    <property type="match status" value="1"/>
</dbReference>
<evidence type="ECO:0000313" key="20">
    <source>
        <dbReference type="Proteomes" id="UP000199337"/>
    </source>
</evidence>
<dbReference type="Gene3D" id="1.10.287.130">
    <property type="match status" value="1"/>
</dbReference>
<dbReference type="CDD" id="cd00082">
    <property type="entry name" value="HisKA"/>
    <property type="match status" value="1"/>
</dbReference>
<feature type="domain" description="PAS" evidence="17">
    <location>
        <begin position="471"/>
        <end position="545"/>
    </location>
</feature>
<dbReference type="InterPro" id="IPR001610">
    <property type="entry name" value="PAC"/>
</dbReference>
<keyword evidence="5" id="KW-1003">Cell membrane</keyword>
<dbReference type="STRING" id="341036.SAMN05660649_04756"/>
<dbReference type="Pfam" id="PF02518">
    <property type="entry name" value="HATPase_c"/>
    <property type="match status" value="1"/>
</dbReference>
<protein>
    <recommendedName>
        <fullName evidence="4">Stage 0 sporulation protein A homolog</fullName>
        <ecNumber evidence="3">2.7.13.3</ecNumber>
    </recommendedName>
</protein>
<dbReference type="InterPro" id="IPR004358">
    <property type="entry name" value="Sig_transdc_His_kin-like_C"/>
</dbReference>
<organism evidence="19 20">
    <name type="scientific">Desulfotruncus arcticus DSM 17038</name>
    <dbReference type="NCBI Taxonomy" id="1121424"/>
    <lineage>
        <taxon>Bacteria</taxon>
        <taxon>Bacillati</taxon>
        <taxon>Bacillota</taxon>
        <taxon>Clostridia</taxon>
        <taxon>Eubacteriales</taxon>
        <taxon>Desulfallaceae</taxon>
        <taxon>Desulfotruncus</taxon>
    </lineage>
</organism>
<feature type="domain" description="PAC" evidence="18">
    <location>
        <begin position="546"/>
        <end position="598"/>
    </location>
</feature>
<proteinExistence type="predicted"/>
<evidence type="ECO:0000256" key="9">
    <source>
        <dbReference type="ARBA" id="ARBA00022777"/>
    </source>
</evidence>
<keyword evidence="8" id="KW-0547">Nucleotide-binding</keyword>
<keyword evidence="10" id="KW-0067">ATP-binding</keyword>
<keyword evidence="20" id="KW-1185">Reference proteome</keyword>
<keyword evidence="9" id="KW-0418">Kinase</keyword>
<evidence type="ECO:0000259" key="15">
    <source>
        <dbReference type="PROSITE" id="PS50109"/>
    </source>
</evidence>
<evidence type="ECO:0000256" key="6">
    <source>
        <dbReference type="ARBA" id="ARBA00022553"/>
    </source>
</evidence>
<dbReference type="GO" id="GO:0009927">
    <property type="term" value="F:histidine phosphotransfer kinase activity"/>
    <property type="evidence" value="ECO:0007669"/>
    <property type="project" value="TreeGrafter"/>
</dbReference>
<dbReference type="Pfam" id="PF13426">
    <property type="entry name" value="PAS_9"/>
    <property type="match status" value="1"/>
</dbReference>
<dbReference type="PANTHER" id="PTHR43047:SF63">
    <property type="entry name" value="HISTIDINE KINASE"/>
    <property type="match status" value="1"/>
</dbReference>
<dbReference type="CDD" id="cd16922">
    <property type="entry name" value="HATPase_EvgS-ArcB-TorS-like"/>
    <property type="match status" value="1"/>
</dbReference>
<dbReference type="InterPro" id="IPR011006">
    <property type="entry name" value="CheY-like_superfamily"/>
</dbReference>
<dbReference type="InterPro" id="IPR000700">
    <property type="entry name" value="PAS-assoc_C"/>
</dbReference>
<dbReference type="InterPro" id="IPR003594">
    <property type="entry name" value="HATPase_dom"/>
</dbReference>
<evidence type="ECO:0000256" key="8">
    <source>
        <dbReference type="ARBA" id="ARBA00022741"/>
    </source>
</evidence>
<evidence type="ECO:0000256" key="13">
    <source>
        <dbReference type="ARBA" id="ARBA00024867"/>
    </source>
</evidence>
<dbReference type="Pfam" id="PF00512">
    <property type="entry name" value="HisKA"/>
    <property type="match status" value="1"/>
</dbReference>
<dbReference type="FunFam" id="3.30.565.10:FF:000023">
    <property type="entry name" value="PAS domain-containing sensor histidine kinase"/>
    <property type="match status" value="1"/>
</dbReference>
<dbReference type="InterPro" id="IPR001789">
    <property type="entry name" value="Sig_transdc_resp-reg_receiver"/>
</dbReference>
<dbReference type="PROSITE" id="PS50110">
    <property type="entry name" value="RESPONSE_REGULATORY"/>
    <property type="match status" value="2"/>
</dbReference>
<keyword evidence="12" id="KW-0472">Membrane</keyword>
<dbReference type="Gene3D" id="3.30.565.10">
    <property type="entry name" value="Histidine kinase-like ATPase, C-terminal domain"/>
    <property type="match status" value="1"/>
</dbReference>
<comment type="subcellular location">
    <subcellularLocation>
        <location evidence="2">Cell membrane</location>
    </subcellularLocation>
</comment>
<dbReference type="FunFam" id="1.10.287.130:FF:000038">
    <property type="entry name" value="Sensory transduction histidine kinase"/>
    <property type="match status" value="1"/>
</dbReference>
<feature type="domain" description="Histidine kinase" evidence="15">
    <location>
        <begin position="788"/>
        <end position="1007"/>
    </location>
</feature>
<dbReference type="Pfam" id="PF08448">
    <property type="entry name" value="PAS_4"/>
    <property type="match status" value="1"/>
</dbReference>
<dbReference type="InterPro" id="IPR029016">
    <property type="entry name" value="GAF-like_dom_sf"/>
</dbReference>
<dbReference type="SMART" id="SM00388">
    <property type="entry name" value="HisKA"/>
    <property type="match status" value="1"/>
</dbReference>
<dbReference type="SUPFAM" id="SSF52172">
    <property type="entry name" value="CheY-like"/>
    <property type="match status" value="2"/>
</dbReference>
<dbReference type="InterPro" id="IPR036097">
    <property type="entry name" value="HisK_dim/P_sf"/>
</dbReference>
<dbReference type="PROSITE" id="PS50113">
    <property type="entry name" value="PAC"/>
    <property type="match status" value="2"/>
</dbReference>
<comment type="catalytic activity">
    <reaction evidence="1">
        <text>ATP + protein L-histidine = ADP + protein N-phospho-L-histidine.</text>
        <dbReference type="EC" id="2.7.13.3"/>
    </reaction>
</comment>
<dbReference type="Pfam" id="PF13185">
    <property type="entry name" value="GAF_2"/>
    <property type="match status" value="1"/>
</dbReference>
<dbReference type="PROSITE" id="PS50112">
    <property type="entry name" value="PAS"/>
    <property type="match status" value="2"/>
</dbReference>
<name>A0A1I2Z443_9FIRM</name>
<evidence type="ECO:0000256" key="3">
    <source>
        <dbReference type="ARBA" id="ARBA00012438"/>
    </source>
</evidence>
<dbReference type="InterPro" id="IPR035965">
    <property type="entry name" value="PAS-like_dom_sf"/>
</dbReference>
<comment type="function">
    <text evidence="13">May play the central regulatory role in sporulation. It may be an element of the effector pathway responsible for the activation of sporulation genes in response to nutritional stress. Spo0A may act in concert with spo0H (a sigma factor) to control the expression of some genes that are critical to the sporulation process.</text>
</comment>
<keyword evidence="7" id="KW-0808">Transferase</keyword>
<dbReference type="InterPro" id="IPR000014">
    <property type="entry name" value="PAS"/>
</dbReference>
<dbReference type="SUPFAM" id="SSF55781">
    <property type="entry name" value="GAF domain-like"/>
    <property type="match status" value="2"/>
</dbReference>
<evidence type="ECO:0000256" key="12">
    <source>
        <dbReference type="ARBA" id="ARBA00023136"/>
    </source>
</evidence>
<gene>
    <name evidence="19" type="ORF">SAMN05660649_04756</name>
</gene>
<evidence type="ECO:0000256" key="1">
    <source>
        <dbReference type="ARBA" id="ARBA00000085"/>
    </source>
</evidence>